<organism evidence="1 2">
    <name type="scientific">Aerophobetes bacterium</name>
    <dbReference type="NCBI Taxonomy" id="2030807"/>
    <lineage>
        <taxon>Bacteria</taxon>
        <taxon>Candidatus Aerophobota</taxon>
    </lineage>
</organism>
<name>A0A497E5T9_UNCAE</name>
<dbReference type="AlphaFoldDB" id="A0A497E5T9"/>
<dbReference type="InterPro" id="IPR036902">
    <property type="entry name" value="Ta1353-like_sf"/>
</dbReference>
<dbReference type="Pfam" id="PF04008">
    <property type="entry name" value="Adenosine_kin"/>
    <property type="match status" value="1"/>
</dbReference>
<evidence type="ECO:0000313" key="2">
    <source>
        <dbReference type="Proteomes" id="UP000279422"/>
    </source>
</evidence>
<comment type="caution">
    <text evidence="1">The sequence shown here is derived from an EMBL/GenBank/DDBJ whole genome shotgun (WGS) entry which is preliminary data.</text>
</comment>
<protein>
    <submittedName>
        <fullName evidence="1">Adenosine monophosphate-protein transferase</fullName>
    </submittedName>
</protein>
<dbReference type="EMBL" id="QMPZ01000005">
    <property type="protein sequence ID" value="RLE10611.1"/>
    <property type="molecule type" value="Genomic_DNA"/>
</dbReference>
<accession>A0A497E5T9</accession>
<dbReference type="Gene3D" id="3.40.1520.10">
    <property type="entry name" value="Ta1353-like"/>
    <property type="match status" value="1"/>
</dbReference>
<dbReference type="GO" id="GO:0016740">
    <property type="term" value="F:transferase activity"/>
    <property type="evidence" value="ECO:0007669"/>
    <property type="project" value="UniProtKB-KW"/>
</dbReference>
<proteinExistence type="predicted"/>
<gene>
    <name evidence="1" type="ORF">DRJ00_00915</name>
</gene>
<dbReference type="PANTHER" id="PTHR36155:SF1">
    <property type="entry name" value="BLL5354 PROTEIN"/>
    <property type="match status" value="1"/>
</dbReference>
<dbReference type="Proteomes" id="UP000279422">
    <property type="component" value="Unassembled WGS sequence"/>
</dbReference>
<reference evidence="1 2" key="1">
    <citation type="submission" date="2018-06" db="EMBL/GenBank/DDBJ databases">
        <title>Extensive metabolic versatility and redundancy in microbially diverse, dynamic hydrothermal sediments.</title>
        <authorList>
            <person name="Dombrowski N."/>
            <person name="Teske A."/>
            <person name="Baker B.J."/>
        </authorList>
    </citation>
    <scope>NUCLEOTIDE SEQUENCE [LARGE SCALE GENOMIC DNA]</scope>
    <source>
        <strain evidence="1">B47_G16</strain>
    </source>
</reference>
<dbReference type="PANTHER" id="PTHR36155">
    <property type="entry name" value="BLL5354 PROTEIN"/>
    <property type="match status" value="1"/>
</dbReference>
<dbReference type="InterPro" id="IPR007153">
    <property type="entry name" value="Adenosine_kinase"/>
</dbReference>
<dbReference type="SUPFAM" id="SSF103165">
    <property type="entry name" value="Ta1353-like"/>
    <property type="match status" value="1"/>
</dbReference>
<sequence>MEFKTVKMEIPEGANIIIGQTHFIKTAEDLYEVMINSVPGIKFGLAFCEASGPCLIRAEGNDEQMKATAIKNAHLLSAGHTFVVLLKGAFPINVLNEVKNCREVCRIFCATANPVEVVIAETEQGRGVVGVIDGFRPKGVEKEEDVKIRREFLRRIGYKL</sequence>
<evidence type="ECO:0000313" key="1">
    <source>
        <dbReference type="EMBL" id="RLE10611.1"/>
    </source>
</evidence>
<keyword evidence="1" id="KW-0808">Transferase</keyword>